<dbReference type="EC" id="1.-.-.-" evidence="4"/>
<dbReference type="NCBIfam" id="TIGR04022">
    <property type="entry name" value="sulfur_SfnB"/>
    <property type="match status" value="1"/>
</dbReference>
<dbReference type="InterPro" id="IPR013107">
    <property type="entry name" value="Acyl-CoA_DH_C"/>
</dbReference>
<dbReference type="Pfam" id="PF02771">
    <property type="entry name" value="Acyl-CoA_dh_N"/>
    <property type="match status" value="1"/>
</dbReference>
<feature type="domain" description="Acyl-CoA dehydrogenase C-terminal" evidence="3">
    <location>
        <begin position="249"/>
        <end position="381"/>
    </location>
</feature>
<dbReference type="AlphaFoldDB" id="A0A848KC35"/>
<proteinExistence type="predicted"/>
<dbReference type="GO" id="GO:0006552">
    <property type="term" value="P:L-leucine catabolic process"/>
    <property type="evidence" value="ECO:0007669"/>
    <property type="project" value="TreeGrafter"/>
</dbReference>
<feature type="domain" description="Acyl-CoA dehydrogenase/oxidase N-terminal" evidence="2">
    <location>
        <begin position="19"/>
        <end position="119"/>
    </location>
</feature>
<evidence type="ECO:0000259" key="3">
    <source>
        <dbReference type="Pfam" id="PF08028"/>
    </source>
</evidence>
<dbReference type="Gene3D" id="1.20.140.10">
    <property type="entry name" value="Butyryl-CoA Dehydrogenase, subunit A, domain 3"/>
    <property type="match status" value="1"/>
</dbReference>
<dbReference type="InterPro" id="IPR009100">
    <property type="entry name" value="AcylCoA_DH/oxidase_NM_dom_sf"/>
</dbReference>
<protein>
    <submittedName>
        <fullName evidence="4">SfnB family sulfur acquisition oxidoreductase</fullName>
        <ecNumber evidence="4">1.-.-.-</ecNumber>
    </submittedName>
</protein>
<dbReference type="PIRSF" id="PIRSF016578">
    <property type="entry name" value="HsaA"/>
    <property type="match status" value="1"/>
</dbReference>
<evidence type="ECO:0000313" key="5">
    <source>
        <dbReference type="Proteomes" id="UP000535543"/>
    </source>
</evidence>
<dbReference type="InterPro" id="IPR036250">
    <property type="entry name" value="AcylCo_DH-like_C"/>
</dbReference>
<dbReference type="Gene3D" id="1.10.540.10">
    <property type="entry name" value="Acyl-CoA dehydrogenase/oxidase, N-terminal domain"/>
    <property type="match status" value="1"/>
</dbReference>
<dbReference type="Pfam" id="PF08028">
    <property type="entry name" value="Acyl-CoA_dh_2"/>
    <property type="match status" value="1"/>
</dbReference>
<evidence type="ECO:0000259" key="2">
    <source>
        <dbReference type="Pfam" id="PF02771"/>
    </source>
</evidence>
<dbReference type="InterPro" id="IPR046373">
    <property type="entry name" value="Acyl-CoA_Oxase/DH_mid-dom_sf"/>
</dbReference>
<keyword evidence="5" id="KW-1185">Reference proteome</keyword>
<sequence>MTAFLDAALVSSAAEAVSVARTLAQRFAIDAADRDRERRLPAAEIDELSRSGIYGATVPAEFGGADISPSALAEVLRTLATADPNIAQIPQSHFVYVQLLKVAATTEQQRFFFAEVLRGRRFANAQSERGGKTLTDIATTFTPDGSGGFRLDGEKYYCTGTLFAHWIPVLARLHDPRRLSALPAGDYILYVPADAAGLTVVDDWNGLGQRLTGSGTVTLNDVAVQPEWVVRRSPAFDGPTSYGAFAQLLHTAIDVGIARAALDDAAEFARTKSRPWFEAKVDRAIEDPLLVQRFGELAVAVASAEATLETAGRAVDLAFAEPDEQHASAASVAVAVAKIVAEKSAMVVSAALFEVSGTRSAAADLDLDRHWRNARTHTLHDPVRWKYQHIGRVVLHNEPPPRHGLI</sequence>
<dbReference type="PANTHER" id="PTHR43884">
    <property type="entry name" value="ACYL-COA DEHYDROGENASE"/>
    <property type="match status" value="1"/>
</dbReference>
<dbReference type="InterPro" id="IPR037069">
    <property type="entry name" value="AcylCoA_DH/ox_N_sf"/>
</dbReference>
<dbReference type="SUPFAM" id="SSF56645">
    <property type="entry name" value="Acyl-CoA dehydrogenase NM domain-like"/>
    <property type="match status" value="1"/>
</dbReference>
<dbReference type="Gene3D" id="2.40.110.10">
    <property type="entry name" value="Butyryl-CoA Dehydrogenase, subunit A, domain 2"/>
    <property type="match status" value="1"/>
</dbReference>
<dbReference type="Proteomes" id="UP000535543">
    <property type="component" value="Unassembled WGS sequence"/>
</dbReference>
<dbReference type="InterPro" id="IPR023922">
    <property type="entry name" value="S04_starv_induced_SfnB"/>
</dbReference>
<evidence type="ECO:0000256" key="1">
    <source>
        <dbReference type="ARBA" id="ARBA00023002"/>
    </source>
</evidence>
<name>A0A848KC35_9NOCA</name>
<comment type="caution">
    <text evidence="4">The sequence shown here is derived from an EMBL/GenBank/DDBJ whole genome shotgun (WGS) entry which is preliminary data.</text>
</comment>
<dbReference type="GO" id="GO:0050660">
    <property type="term" value="F:flavin adenine dinucleotide binding"/>
    <property type="evidence" value="ECO:0007669"/>
    <property type="project" value="InterPro"/>
</dbReference>
<dbReference type="SUPFAM" id="SSF47203">
    <property type="entry name" value="Acyl-CoA dehydrogenase C-terminal domain-like"/>
    <property type="match status" value="1"/>
</dbReference>
<dbReference type="RefSeq" id="WP_169584330.1">
    <property type="nucleotide sequence ID" value="NZ_VCQU01000001.1"/>
</dbReference>
<dbReference type="GO" id="GO:0008470">
    <property type="term" value="F:3-methylbutanoyl-CoA dehydrogenase activity"/>
    <property type="evidence" value="ECO:0007669"/>
    <property type="project" value="TreeGrafter"/>
</dbReference>
<dbReference type="InterPro" id="IPR013786">
    <property type="entry name" value="AcylCoA_DH/ox_N"/>
</dbReference>
<organism evidence="4 5">
    <name type="scientific">Antrihabitans stalactiti</name>
    <dbReference type="NCBI Taxonomy" id="2584121"/>
    <lineage>
        <taxon>Bacteria</taxon>
        <taxon>Bacillati</taxon>
        <taxon>Actinomycetota</taxon>
        <taxon>Actinomycetes</taxon>
        <taxon>Mycobacteriales</taxon>
        <taxon>Nocardiaceae</taxon>
        <taxon>Antrihabitans</taxon>
    </lineage>
</organism>
<reference evidence="4 5" key="1">
    <citation type="submission" date="2019-05" db="EMBL/GenBank/DDBJ databases">
        <authorList>
            <person name="Lee S.D."/>
        </authorList>
    </citation>
    <scope>NUCLEOTIDE SEQUENCE [LARGE SCALE GENOMIC DNA]</scope>
    <source>
        <strain evidence="4 5">YC2-7</strain>
    </source>
</reference>
<reference evidence="4 5" key="2">
    <citation type="submission" date="2020-06" db="EMBL/GenBank/DDBJ databases">
        <title>Antribacter stalactiti gen. nov., sp. nov., a new member of the family Nacardiaceae isolated from a cave.</title>
        <authorList>
            <person name="Kim I.S."/>
        </authorList>
    </citation>
    <scope>NUCLEOTIDE SEQUENCE [LARGE SCALE GENOMIC DNA]</scope>
    <source>
        <strain evidence="4 5">YC2-7</strain>
    </source>
</reference>
<keyword evidence="1 4" id="KW-0560">Oxidoreductase</keyword>
<dbReference type="EMBL" id="VCQU01000001">
    <property type="protein sequence ID" value="NMN93627.1"/>
    <property type="molecule type" value="Genomic_DNA"/>
</dbReference>
<accession>A0A848KC35</accession>
<dbReference type="PANTHER" id="PTHR43884:SF12">
    <property type="entry name" value="ISOVALERYL-COA DEHYDROGENASE, MITOCHONDRIAL-RELATED"/>
    <property type="match status" value="1"/>
</dbReference>
<gene>
    <name evidence="4" type="ORF">FGL95_01070</name>
</gene>
<evidence type="ECO:0000313" key="4">
    <source>
        <dbReference type="EMBL" id="NMN93627.1"/>
    </source>
</evidence>